<feature type="region of interest" description="Disordered" evidence="3">
    <location>
        <begin position="298"/>
        <end position="416"/>
    </location>
</feature>
<dbReference type="InterPro" id="IPR036028">
    <property type="entry name" value="SH3-like_dom_sf"/>
</dbReference>
<feature type="region of interest" description="Disordered" evidence="3">
    <location>
        <begin position="261"/>
        <end position="285"/>
    </location>
</feature>
<organism evidence="6 7">
    <name type="scientific">Pyxicephalus adspersus</name>
    <name type="common">African bullfrog</name>
    <dbReference type="NCBI Taxonomy" id="30357"/>
    <lineage>
        <taxon>Eukaryota</taxon>
        <taxon>Metazoa</taxon>
        <taxon>Chordata</taxon>
        <taxon>Craniata</taxon>
        <taxon>Vertebrata</taxon>
        <taxon>Euteleostomi</taxon>
        <taxon>Amphibia</taxon>
        <taxon>Batrachia</taxon>
        <taxon>Anura</taxon>
        <taxon>Neobatrachia</taxon>
        <taxon>Ranoidea</taxon>
        <taxon>Pyxicephalidae</taxon>
        <taxon>Pyxicephalinae</taxon>
        <taxon>Pyxicephalus</taxon>
    </lineage>
</organism>
<dbReference type="Pfam" id="PF02759">
    <property type="entry name" value="RUN"/>
    <property type="match status" value="1"/>
</dbReference>
<feature type="compositionally biased region" description="Basic and acidic residues" evidence="3">
    <location>
        <begin position="1"/>
        <end position="18"/>
    </location>
</feature>
<dbReference type="InterPro" id="IPR047343">
    <property type="entry name" value="RUSC1_2"/>
</dbReference>
<protein>
    <recommendedName>
        <fullName evidence="8">RUN and SH3 domain-containing protein 1</fullName>
    </recommendedName>
</protein>
<feature type="domain" description="SH3" evidence="4">
    <location>
        <begin position="487"/>
        <end position="545"/>
    </location>
</feature>
<feature type="compositionally biased region" description="Polar residues" evidence="3">
    <location>
        <begin position="275"/>
        <end position="285"/>
    </location>
</feature>
<dbReference type="SMART" id="SM00326">
    <property type="entry name" value="SH3"/>
    <property type="match status" value="1"/>
</dbReference>
<feature type="compositionally biased region" description="Polar residues" evidence="3">
    <location>
        <begin position="369"/>
        <end position="383"/>
    </location>
</feature>
<reference evidence="6" key="1">
    <citation type="thesis" date="2020" institute="ProQuest LLC" country="789 East Eisenhower Parkway, Ann Arbor, MI, USA">
        <title>Comparative Genomics and Chromosome Evolution.</title>
        <authorList>
            <person name="Mudd A.B."/>
        </authorList>
    </citation>
    <scope>NUCLEOTIDE SEQUENCE</scope>
    <source>
        <strain evidence="6">1538</strain>
        <tissue evidence="6">Blood</tissue>
    </source>
</reference>
<keyword evidence="7" id="KW-1185">Reference proteome</keyword>
<proteinExistence type="predicted"/>
<comment type="caution">
    <text evidence="6">The sequence shown here is derived from an EMBL/GenBank/DDBJ whole genome shotgun (WGS) entry which is preliminary data.</text>
</comment>
<dbReference type="Gene3D" id="2.30.30.40">
    <property type="entry name" value="SH3 Domains"/>
    <property type="match status" value="1"/>
</dbReference>
<dbReference type="Proteomes" id="UP001181693">
    <property type="component" value="Unassembled WGS sequence"/>
</dbReference>
<dbReference type="PANTHER" id="PTHR15591:SF11">
    <property type="entry name" value="AP-4 COMPLEX ACCESSORY SUBUNIT RUSC1"/>
    <property type="match status" value="1"/>
</dbReference>
<dbReference type="InterPro" id="IPR037213">
    <property type="entry name" value="Run_dom_sf"/>
</dbReference>
<sequence length="545" mass="60103">MEAQRRGTADGGDRRGLEGGDGELLMADGAEDTLQRDKKNLLIRIGAAVDRIISHFNGSRNQVQKAQLGDSRLSPRLGYLILNSLCPSLFSLFCDGLRPFQKDLIIGRRRLSPWNLVEASIKSGPESLHILFHNVSRFQQLRDPQRRFNAFIFGLLNTKQLDVWVCHLHHIYDQLSVFFYPTGFLPLAATSHPGLAEELLLIVQPLSALTFHTDLLFEHHHLPIQDPPTPQSPSATPLADHWGAPPFQQILDLGGWIAQNFSRNPDREKPKESQTRCPSSSYSSIGAPQDESFYCANVTQQQAPSTGDRREAQKPSTPKPKDSSTTWWGQLSQASRLYIPANKDSSFRNIKGSPDTLQIHPKEPHQRGPQKTNLGTEQGQPSRGSGDPAEAIISGDEGLTPGSSPPCRQTLSGHGGCTAQTPEKGGWFGQLFGAAHSCDSEARNVKSRRPSSWLPPNVNVLNLLRLLSTSEQEAVAPAEERKRSDHKAERSLRALCDHSASGEAQLSFRKGDVLQLLGTVDEDWIRCRRGSDTGLVPVGYTSLIL</sequence>
<evidence type="ECO:0000313" key="7">
    <source>
        <dbReference type="Proteomes" id="UP001181693"/>
    </source>
</evidence>
<evidence type="ECO:0000259" key="5">
    <source>
        <dbReference type="PROSITE" id="PS50826"/>
    </source>
</evidence>
<dbReference type="PANTHER" id="PTHR15591">
    <property type="entry name" value="RUN AND SH3 DOMAIN CONTAINING"/>
    <property type="match status" value="1"/>
</dbReference>
<dbReference type="PROSITE" id="PS50002">
    <property type="entry name" value="SH3"/>
    <property type="match status" value="1"/>
</dbReference>
<evidence type="ECO:0000259" key="4">
    <source>
        <dbReference type="PROSITE" id="PS50002"/>
    </source>
</evidence>
<dbReference type="EMBL" id="DYDO01000013">
    <property type="protein sequence ID" value="DBA13798.1"/>
    <property type="molecule type" value="Genomic_DNA"/>
</dbReference>
<dbReference type="InterPro" id="IPR004012">
    <property type="entry name" value="Run_dom"/>
</dbReference>
<dbReference type="SUPFAM" id="SSF140741">
    <property type="entry name" value="RUN domain-like"/>
    <property type="match status" value="1"/>
</dbReference>
<feature type="domain" description="RUN" evidence="5">
    <location>
        <begin position="76"/>
        <end position="218"/>
    </location>
</feature>
<dbReference type="Gene3D" id="1.20.58.900">
    <property type="match status" value="1"/>
</dbReference>
<dbReference type="Pfam" id="PF14604">
    <property type="entry name" value="SH3_9"/>
    <property type="match status" value="1"/>
</dbReference>
<dbReference type="SUPFAM" id="SSF50044">
    <property type="entry name" value="SH3-domain"/>
    <property type="match status" value="1"/>
</dbReference>
<feature type="region of interest" description="Disordered" evidence="3">
    <location>
        <begin position="1"/>
        <end position="24"/>
    </location>
</feature>
<name>A0AAV2ZJV1_PYXAD</name>
<dbReference type="GO" id="GO:0031410">
    <property type="term" value="C:cytoplasmic vesicle"/>
    <property type="evidence" value="ECO:0007669"/>
    <property type="project" value="TreeGrafter"/>
</dbReference>
<evidence type="ECO:0000256" key="1">
    <source>
        <dbReference type="ARBA" id="ARBA00022443"/>
    </source>
</evidence>
<evidence type="ECO:0008006" key="8">
    <source>
        <dbReference type="Google" id="ProtNLM"/>
    </source>
</evidence>
<accession>A0AAV2ZJV1</accession>
<dbReference type="SMART" id="SM00593">
    <property type="entry name" value="RUN"/>
    <property type="match status" value="1"/>
</dbReference>
<dbReference type="InterPro" id="IPR001452">
    <property type="entry name" value="SH3_domain"/>
</dbReference>
<dbReference type="AlphaFoldDB" id="A0AAV2ZJV1"/>
<dbReference type="PROSITE" id="PS50826">
    <property type="entry name" value="RUN"/>
    <property type="match status" value="1"/>
</dbReference>
<feature type="compositionally biased region" description="Basic and acidic residues" evidence="3">
    <location>
        <begin position="264"/>
        <end position="274"/>
    </location>
</feature>
<gene>
    <name evidence="6" type="ORF">GDO54_004838</name>
</gene>
<evidence type="ECO:0000256" key="2">
    <source>
        <dbReference type="PROSITE-ProRule" id="PRU00192"/>
    </source>
</evidence>
<keyword evidence="1 2" id="KW-0728">SH3 domain</keyword>
<feature type="compositionally biased region" description="Polar residues" evidence="3">
    <location>
        <begin position="323"/>
        <end position="335"/>
    </location>
</feature>
<evidence type="ECO:0000313" key="6">
    <source>
        <dbReference type="EMBL" id="DBA13798.1"/>
    </source>
</evidence>
<evidence type="ECO:0000256" key="3">
    <source>
        <dbReference type="SAM" id="MobiDB-lite"/>
    </source>
</evidence>